<accession>A0A1B7TER0</accession>
<keyword evidence="7" id="KW-1185">Reference proteome</keyword>
<dbReference type="SUPFAM" id="SSF100934">
    <property type="entry name" value="Heat shock protein 70kD (HSP70), C-terminal subdomain"/>
    <property type="match status" value="1"/>
</dbReference>
<dbReference type="EMBL" id="LXPE01000010">
    <property type="protein sequence ID" value="OBA27188.1"/>
    <property type="molecule type" value="Genomic_DNA"/>
</dbReference>
<protein>
    <submittedName>
        <fullName evidence="6">HSP70-domain-containing protein</fullName>
    </submittedName>
</protein>
<name>A0A1B7TER0_9ASCO</name>
<comment type="similarity">
    <text evidence="1">Belongs to the heat shock protein 70 family.</text>
</comment>
<dbReference type="Pfam" id="PF00012">
    <property type="entry name" value="HSP70"/>
    <property type="match status" value="1"/>
</dbReference>
<dbReference type="InterPro" id="IPR029048">
    <property type="entry name" value="HSP70_C_sf"/>
</dbReference>
<dbReference type="FunFam" id="1.20.1270.10:FF:000002">
    <property type="entry name" value="Heat shock 70 kDa protein 4"/>
    <property type="match status" value="1"/>
</dbReference>
<dbReference type="InterPro" id="IPR043129">
    <property type="entry name" value="ATPase_NBD"/>
</dbReference>
<dbReference type="InterPro" id="IPR018181">
    <property type="entry name" value="Heat_shock_70_CS"/>
</dbReference>
<dbReference type="GO" id="GO:0140662">
    <property type="term" value="F:ATP-dependent protein folding chaperone"/>
    <property type="evidence" value="ECO:0007669"/>
    <property type="project" value="InterPro"/>
</dbReference>
<dbReference type="Gene3D" id="3.90.640.10">
    <property type="entry name" value="Actin, Chain A, domain 4"/>
    <property type="match status" value="1"/>
</dbReference>
<dbReference type="Gene3D" id="3.30.420.40">
    <property type="match status" value="2"/>
</dbReference>
<keyword evidence="3" id="KW-0067">ATP-binding</keyword>
<sequence length="678" mass="75371">MSAPFGLDFGNDTSVFAVARNRGIDVIVNDVSNRSTPSVVGFGQKNRFIGENGKSKESSNIKNTVGNLKRIIGLNYDDIDFEVEKKFFNKNKLVKLDDGKIGIQFRFKNENVTFSAVQLAAMYLDHSKQIIANETKLVIKDVTIAVPSWYTQEQRYAVQDAAKIAGLNPVRIINEITAAGVSYGIFKQDLPANNEETPARNVIFVDIGHSSYTASVAAFKTGEMKILGTGFDKHFGGRDFDKAVTDHFINEFNAKYKVDCRENPKAVYRLLSAAQKLKKVLSANQAAPFNVESVMDDIDFSSQLTREELEELVAPLLQRIRTPLENALKQANLTIEDIHSIELIGGASRVPCLKDFITENYKETSRTLNSDEAIAKGAAFICASASPLVRVRAFKYTDVLTGDVNIDFGDGEFNPVFTAGSPYPSTKLITLNKDADFKITSKNGKNEVVSVFDITGVPKEGVELKIKVRADPSGLVSVPEVYYETVEEYEEEDVDEQGETVKTTKTKSHQTKLNVTHTSPYALSEEKLAELTALELELSASDALVKQTEDAKNTLEEHIYYCKDKVSSDEWKPFASEAELKKLSDLVNAAEEWLYSEDGEDAKKAKYVAKYEDITRYSNLIKGRKKQQEQEATLAKKEKDSIDRMAALQEQMAKAKAALDKAQASGDNQEELDDIKMD</sequence>
<evidence type="ECO:0000256" key="1">
    <source>
        <dbReference type="ARBA" id="ARBA00007381"/>
    </source>
</evidence>
<evidence type="ECO:0000313" key="7">
    <source>
        <dbReference type="Proteomes" id="UP000092321"/>
    </source>
</evidence>
<dbReference type="GO" id="GO:0005634">
    <property type="term" value="C:nucleus"/>
    <property type="evidence" value="ECO:0007669"/>
    <property type="project" value="TreeGrafter"/>
</dbReference>
<dbReference type="PRINTS" id="PR00301">
    <property type="entry name" value="HEATSHOCK70"/>
</dbReference>
<gene>
    <name evidence="6" type="ORF">HANVADRAFT_52488</name>
</gene>
<evidence type="ECO:0000313" key="6">
    <source>
        <dbReference type="EMBL" id="OBA27188.1"/>
    </source>
</evidence>
<dbReference type="Gene3D" id="1.20.1270.10">
    <property type="match status" value="1"/>
</dbReference>
<dbReference type="GO" id="GO:0005829">
    <property type="term" value="C:cytosol"/>
    <property type="evidence" value="ECO:0007669"/>
    <property type="project" value="TreeGrafter"/>
</dbReference>
<dbReference type="Proteomes" id="UP000092321">
    <property type="component" value="Unassembled WGS sequence"/>
</dbReference>
<dbReference type="FunFam" id="3.90.640.10:FF:000004">
    <property type="entry name" value="Heat shock 70 kDa protein 4"/>
    <property type="match status" value="1"/>
</dbReference>
<dbReference type="FunFam" id="3.30.30.30:FF:000002">
    <property type="entry name" value="Heat shock 70 kDa protein 4"/>
    <property type="match status" value="1"/>
</dbReference>
<dbReference type="Gene3D" id="2.60.34.10">
    <property type="entry name" value="Substrate Binding Domain Of DNAk, Chain A, domain 1"/>
    <property type="match status" value="1"/>
</dbReference>
<dbReference type="Gene3D" id="3.30.30.30">
    <property type="match status" value="1"/>
</dbReference>
<dbReference type="FunFam" id="3.30.420.40:FF:000171">
    <property type="entry name" value="Heat shock 70 kDa protein 4"/>
    <property type="match status" value="2"/>
</dbReference>
<dbReference type="OrthoDB" id="434160at2759"/>
<evidence type="ECO:0000256" key="5">
    <source>
        <dbReference type="SAM" id="MobiDB-lite"/>
    </source>
</evidence>
<evidence type="ECO:0000256" key="4">
    <source>
        <dbReference type="ARBA" id="ARBA00023016"/>
    </source>
</evidence>
<keyword evidence="2" id="KW-0547">Nucleotide-binding</keyword>
<dbReference type="PANTHER" id="PTHR45639:SF4">
    <property type="entry name" value="HSC70CB, ISOFORM G"/>
    <property type="match status" value="1"/>
</dbReference>
<feature type="compositionally biased region" description="Acidic residues" evidence="5">
    <location>
        <begin position="668"/>
        <end position="678"/>
    </location>
</feature>
<dbReference type="AlphaFoldDB" id="A0A1B7TER0"/>
<dbReference type="InterPro" id="IPR013126">
    <property type="entry name" value="Hsp_70_fam"/>
</dbReference>
<dbReference type="SUPFAM" id="SSF100920">
    <property type="entry name" value="Heat shock protein 70kD (HSP70), peptide-binding domain"/>
    <property type="match status" value="1"/>
</dbReference>
<proteinExistence type="inferred from homology"/>
<evidence type="ECO:0000256" key="3">
    <source>
        <dbReference type="ARBA" id="ARBA00022840"/>
    </source>
</evidence>
<dbReference type="PROSITE" id="PS01036">
    <property type="entry name" value="HSP70_3"/>
    <property type="match status" value="1"/>
</dbReference>
<feature type="region of interest" description="Disordered" evidence="5">
    <location>
        <begin position="658"/>
        <end position="678"/>
    </location>
</feature>
<reference evidence="7" key="1">
    <citation type="journal article" date="2016" name="Proc. Natl. Acad. Sci. U.S.A.">
        <title>Comparative genomics of biotechnologically important yeasts.</title>
        <authorList>
            <person name="Riley R."/>
            <person name="Haridas S."/>
            <person name="Wolfe K.H."/>
            <person name="Lopes M.R."/>
            <person name="Hittinger C.T."/>
            <person name="Goeker M."/>
            <person name="Salamov A.A."/>
            <person name="Wisecaver J.H."/>
            <person name="Long T.M."/>
            <person name="Calvey C.H."/>
            <person name="Aerts A.L."/>
            <person name="Barry K.W."/>
            <person name="Choi C."/>
            <person name="Clum A."/>
            <person name="Coughlan A.Y."/>
            <person name="Deshpande S."/>
            <person name="Douglass A.P."/>
            <person name="Hanson S.J."/>
            <person name="Klenk H.-P."/>
            <person name="LaButti K.M."/>
            <person name="Lapidus A."/>
            <person name="Lindquist E.A."/>
            <person name="Lipzen A.M."/>
            <person name="Meier-Kolthoff J.P."/>
            <person name="Ohm R.A."/>
            <person name="Otillar R.P."/>
            <person name="Pangilinan J.L."/>
            <person name="Peng Y."/>
            <person name="Rokas A."/>
            <person name="Rosa C.A."/>
            <person name="Scheuner C."/>
            <person name="Sibirny A.A."/>
            <person name="Slot J.C."/>
            <person name="Stielow J.B."/>
            <person name="Sun H."/>
            <person name="Kurtzman C.P."/>
            <person name="Blackwell M."/>
            <person name="Grigoriev I.V."/>
            <person name="Jeffries T.W."/>
        </authorList>
    </citation>
    <scope>NUCLEOTIDE SEQUENCE [LARGE SCALE GENOMIC DNA]</scope>
    <source>
        <strain evidence="7">NRRL Y-1626</strain>
    </source>
</reference>
<evidence type="ECO:0000256" key="2">
    <source>
        <dbReference type="ARBA" id="ARBA00022741"/>
    </source>
</evidence>
<dbReference type="SUPFAM" id="SSF53067">
    <property type="entry name" value="Actin-like ATPase domain"/>
    <property type="match status" value="2"/>
</dbReference>
<dbReference type="PANTHER" id="PTHR45639">
    <property type="entry name" value="HSC70CB, ISOFORM G-RELATED"/>
    <property type="match status" value="1"/>
</dbReference>
<dbReference type="InterPro" id="IPR029047">
    <property type="entry name" value="HSP70_peptide-bd_sf"/>
</dbReference>
<organism evidence="6 7">
    <name type="scientific">Hanseniaspora valbyensis NRRL Y-1626</name>
    <dbReference type="NCBI Taxonomy" id="766949"/>
    <lineage>
        <taxon>Eukaryota</taxon>
        <taxon>Fungi</taxon>
        <taxon>Dikarya</taxon>
        <taxon>Ascomycota</taxon>
        <taxon>Saccharomycotina</taxon>
        <taxon>Saccharomycetes</taxon>
        <taxon>Saccharomycodales</taxon>
        <taxon>Saccharomycodaceae</taxon>
        <taxon>Hanseniaspora</taxon>
    </lineage>
</organism>
<comment type="caution">
    <text evidence="6">The sequence shown here is derived from an EMBL/GenBank/DDBJ whole genome shotgun (WGS) entry which is preliminary data.</text>
</comment>
<keyword evidence="4" id="KW-0346">Stress response</keyword>
<dbReference type="GO" id="GO:0005524">
    <property type="term" value="F:ATP binding"/>
    <property type="evidence" value="ECO:0007669"/>
    <property type="project" value="UniProtKB-KW"/>
</dbReference>